<dbReference type="InterPro" id="IPR006461">
    <property type="entry name" value="PLAC_motif_containing"/>
</dbReference>
<name>A0A6A6H5E2_VIRVR</name>
<evidence type="ECO:0000313" key="3">
    <source>
        <dbReference type="Proteomes" id="UP000800092"/>
    </source>
</evidence>
<gene>
    <name evidence="2" type="ORF">EV356DRAFT_533951</name>
</gene>
<dbReference type="NCBIfam" id="TIGR01571">
    <property type="entry name" value="A_thal_Cys_rich"/>
    <property type="match status" value="1"/>
</dbReference>
<dbReference type="AlphaFoldDB" id="A0A6A6H5E2"/>
<dbReference type="Proteomes" id="UP000800092">
    <property type="component" value="Unassembled WGS sequence"/>
</dbReference>
<evidence type="ECO:0000256" key="1">
    <source>
        <dbReference type="SAM" id="MobiDB-lite"/>
    </source>
</evidence>
<proteinExistence type="predicted"/>
<protein>
    <submittedName>
        <fullName evidence="2">PLAC8-domain-containing protein</fullName>
    </submittedName>
</protein>
<dbReference type="OrthoDB" id="3923062at2759"/>
<feature type="compositionally biased region" description="Polar residues" evidence="1">
    <location>
        <begin position="28"/>
        <end position="70"/>
    </location>
</feature>
<feature type="region of interest" description="Disordered" evidence="1">
    <location>
        <begin position="1"/>
        <end position="70"/>
    </location>
</feature>
<organism evidence="2 3">
    <name type="scientific">Viridothelium virens</name>
    <name type="common">Speckled blister lichen</name>
    <name type="synonym">Trypethelium virens</name>
    <dbReference type="NCBI Taxonomy" id="1048519"/>
    <lineage>
        <taxon>Eukaryota</taxon>
        <taxon>Fungi</taxon>
        <taxon>Dikarya</taxon>
        <taxon>Ascomycota</taxon>
        <taxon>Pezizomycotina</taxon>
        <taxon>Dothideomycetes</taxon>
        <taxon>Dothideomycetes incertae sedis</taxon>
        <taxon>Trypetheliales</taxon>
        <taxon>Trypetheliaceae</taxon>
        <taxon>Viridothelium</taxon>
    </lineage>
</organism>
<keyword evidence="3" id="KW-1185">Reference proteome</keyword>
<sequence length="291" mass="31575">MADAPFPAFTPDERFPKYPAFPTEDESPSGTSHPQLPSSDSEKQALSSLPASNSAISPMTSTDLSTASKSLPPISTVSPWNYASPPQYAVDTPATEPAASAGLPPPAPAFPVAMNGERQDSLLTPTVGQPPRSQRGLEMGGLVGAEGGEGRADGYWRHSFWEFWGEGSGLCCDVIWCPCVVGGRTHQRWKGVAPERVGSFSGYCFVCPLLALICCGQWIPMMVGRRDIRHKYRIPGSGCLDCMAVTACPWCALVQEEREVSMREGEVENEKLRRQYERRDEGMVYTPGGRA</sequence>
<reference evidence="2" key="1">
    <citation type="journal article" date="2020" name="Stud. Mycol.">
        <title>101 Dothideomycetes genomes: a test case for predicting lifestyles and emergence of pathogens.</title>
        <authorList>
            <person name="Haridas S."/>
            <person name="Albert R."/>
            <person name="Binder M."/>
            <person name="Bloem J."/>
            <person name="Labutti K."/>
            <person name="Salamov A."/>
            <person name="Andreopoulos B."/>
            <person name="Baker S."/>
            <person name="Barry K."/>
            <person name="Bills G."/>
            <person name="Bluhm B."/>
            <person name="Cannon C."/>
            <person name="Castanera R."/>
            <person name="Culley D."/>
            <person name="Daum C."/>
            <person name="Ezra D."/>
            <person name="Gonzalez J."/>
            <person name="Henrissat B."/>
            <person name="Kuo A."/>
            <person name="Liang C."/>
            <person name="Lipzen A."/>
            <person name="Lutzoni F."/>
            <person name="Magnuson J."/>
            <person name="Mondo S."/>
            <person name="Nolan M."/>
            <person name="Ohm R."/>
            <person name="Pangilinan J."/>
            <person name="Park H.-J."/>
            <person name="Ramirez L."/>
            <person name="Alfaro M."/>
            <person name="Sun H."/>
            <person name="Tritt A."/>
            <person name="Yoshinaga Y."/>
            <person name="Zwiers L.-H."/>
            <person name="Turgeon B."/>
            <person name="Goodwin S."/>
            <person name="Spatafora J."/>
            <person name="Crous P."/>
            <person name="Grigoriev I."/>
        </authorList>
    </citation>
    <scope>NUCLEOTIDE SEQUENCE</scope>
    <source>
        <strain evidence="2">Tuck. ex Michener</strain>
    </source>
</reference>
<dbReference type="PANTHER" id="PTHR15907">
    <property type="entry name" value="DUF614 FAMILY PROTEIN-RELATED"/>
    <property type="match status" value="1"/>
</dbReference>
<feature type="region of interest" description="Disordered" evidence="1">
    <location>
        <begin position="88"/>
        <end position="113"/>
    </location>
</feature>
<dbReference type="EMBL" id="ML991808">
    <property type="protein sequence ID" value="KAF2233314.1"/>
    <property type="molecule type" value="Genomic_DNA"/>
</dbReference>
<evidence type="ECO:0000313" key="2">
    <source>
        <dbReference type="EMBL" id="KAF2233314.1"/>
    </source>
</evidence>
<dbReference type="Pfam" id="PF04749">
    <property type="entry name" value="PLAC8"/>
    <property type="match status" value="1"/>
</dbReference>
<accession>A0A6A6H5E2</accession>